<keyword evidence="2" id="KW-1185">Reference proteome</keyword>
<evidence type="ECO:0000313" key="2">
    <source>
        <dbReference type="Proteomes" id="UP000023541"/>
    </source>
</evidence>
<dbReference type="STRING" id="1317122.ATO12_08920"/>
<dbReference type="eggNOG" id="COG2146">
    <property type="taxonomic scope" value="Bacteria"/>
</dbReference>
<evidence type="ECO:0000313" key="1">
    <source>
        <dbReference type="EMBL" id="EZH74850.1"/>
    </source>
</evidence>
<organism evidence="1 2">
    <name type="scientific">Aquimarina atlantica</name>
    <dbReference type="NCBI Taxonomy" id="1317122"/>
    <lineage>
        <taxon>Bacteria</taxon>
        <taxon>Pseudomonadati</taxon>
        <taxon>Bacteroidota</taxon>
        <taxon>Flavobacteriia</taxon>
        <taxon>Flavobacteriales</taxon>
        <taxon>Flavobacteriaceae</taxon>
        <taxon>Aquimarina</taxon>
    </lineage>
</organism>
<dbReference type="RefSeq" id="WP_034239694.1">
    <property type="nucleotide sequence ID" value="NZ_AQRA01000002.1"/>
</dbReference>
<comment type="caution">
    <text evidence="1">The sequence shown here is derived from an EMBL/GenBank/DDBJ whole genome shotgun (WGS) entry which is preliminary data.</text>
</comment>
<name>A0A023BXX2_9FLAO</name>
<gene>
    <name evidence="1" type="ORF">ATO12_08920</name>
</gene>
<sequence>MKKTLFFAGIFLILSCGSDDNGDNNQFLPPSSVNYQINLNLPQFNSLKFPSNHLVDNSENGSIKGVIIYNIDNTQYAAFELSDPNHAPSSCSTQTIDGITATCNCDDGNSYNIITGQQTSGDGQFGLRRYNVRREGNILFISN</sequence>
<reference evidence="1 2" key="1">
    <citation type="submission" date="2014-04" db="EMBL/GenBank/DDBJ databases">
        <title>Aquimarina sp. 22II-S11-z7 Genome Sequencing.</title>
        <authorList>
            <person name="Lai Q."/>
        </authorList>
    </citation>
    <scope>NUCLEOTIDE SEQUENCE [LARGE SCALE GENOMIC DNA]</scope>
    <source>
        <strain evidence="1 2">22II-S11-z7</strain>
    </source>
</reference>
<dbReference type="Proteomes" id="UP000023541">
    <property type="component" value="Unassembled WGS sequence"/>
</dbReference>
<accession>A0A023BXX2</accession>
<protein>
    <recommendedName>
        <fullName evidence="3">Rieske domain-containing protein</fullName>
    </recommendedName>
</protein>
<evidence type="ECO:0008006" key="3">
    <source>
        <dbReference type="Google" id="ProtNLM"/>
    </source>
</evidence>
<dbReference type="OrthoDB" id="1201186at2"/>
<dbReference type="EMBL" id="AQRA01000002">
    <property type="protein sequence ID" value="EZH74850.1"/>
    <property type="molecule type" value="Genomic_DNA"/>
</dbReference>
<dbReference type="PROSITE" id="PS51257">
    <property type="entry name" value="PROKAR_LIPOPROTEIN"/>
    <property type="match status" value="1"/>
</dbReference>
<proteinExistence type="predicted"/>
<dbReference type="AlphaFoldDB" id="A0A023BXX2"/>